<dbReference type="AlphaFoldDB" id="A0AA35Z1J4"/>
<sequence>MDGLCPNPPMASSSCFSSSLNRSSMKSIVNNPKACDCGSMHYSNLNEGKCKYWRWLDVEPVHMSLKDVVEEMNVELVALKTRIEKVKEDMEQMKKEQYSYAIAMKKKLYKFTIRFLFLIIAYMMK</sequence>
<dbReference type="EMBL" id="OX465081">
    <property type="protein sequence ID" value="CAI9284166.1"/>
    <property type="molecule type" value="Genomic_DNA"/>
</dbReference>
<keyword evidence="3" id="KW-1185">Reference proteome</keyword>
<feature type="coiled-coil region" evidence="1">
    <location>
        <begin position="69"/>
        <end position="96"/>
    </location>
</feature>
<name>A0AA35Z1J4_LACSI</name>
<organism evidence="2 3">
    <name type="scientific">Lactuca saligna</name>
    <name type="common">Willowleaf lettuce</name>
    <dbReference type="NCBI Taxonomy" id="75948"/>
    <lineage>
        <taxon>Eukaryota</taxon>
        <taxon>Viridiplantae</taxon>
        <taxon>Streptophyta</taxon>
        <taxon>Embryophyta</taxon>
        <taxon>Tracheophyta</taxon>
        <taxon>Spermatophyta</taxon>
        <taxon>Magnoliopsida</taxon>
        <taxon>eudicotyledons</taxon>
        <taxon>Gunneridae</taxon>
        <taxon>Pentapetalae</taxon>
        <taxon>asterids</taxon>
        <taxon>campanulids</taxon>
        <taxon>Asterales</taxon>
        <taxon>Asteraceae</taxon>
        <taxon>Cichorioideae</taxon>
        <taxon>Cichorieae</taxon>
        <taxon>Lactucinae</taxon>
        <taxon>Lactuca</taxon>
    </lineage>
</organism>
<accession>A0AA35Z1J4</accession>
<dbReference type="Proteomes" id="UP001177003">
    <property type="component" value="Chromosome 5"/>
</dbReference>
<evidence type="ECO:0000313" key="3">
    <source>
        <dbReference type="Proteomes" id="UP001177003"/>
    </source>
</evidence>
<proteinExistence type="predicted"/>
<protein>
    <submittedName>
        <fullName evidence="2">Uncharacterized protein</fullName>
    </submittedName>
</protein>
<keyword evidence="1" id="KW-0175">Coiled coil</keyword>
<evidence type="ECO:0000256" key="1">
    <source>
        <dbReference type="SAM" id="Coils"/>
    </source>
</evidence>
<reference evidence="2" key="1">
    <citation type="submission" date="2023-04" db="EMBL/GenBank/DDBJ databases">
        <authorList>
            <person name="Vijverberg K."/>
            <person name="Xiong W."/>
            <person name="Schranz E."/>
        </authorList>
    </citation>
    <scope>NUCLEOTIDE SEQUENCE</scope>
</reference>
<gene>
    <name evidence="2" type="ORF">LSALG_LOCUS23717</name>
</gene>
<evidence type="ECO:0000313" key="2">
    <source>
        <dbReference type="EMBL" id="CAI9284166.1"/>
    </source>
</evidence>